<dbReference type="STRING" id="1397108.IMCC12053_1882"/>
<dbReference type="Proteomes" id="UP000064920">
    <property type="component" value="Chromosome"/>
</dbReference>
<evidence type="ECO:0000313" key="1">
    <source>
        <dbReference type="EMBL" id="ALI55829.1"/>
    </source>
</evidence>
<dbReference type="PATRIC" id="fig|1397108.4.peg.1924"/>
<organism evidence="1 2">
    <name type="scientific">Celeribacter marinus</name>
    <dbReference type="NCBI Taxonomy" id="1397108"/>
    <lineage>
        <taxon>Bacteria</taxon>
        <taxon>Pseudomonadati</taxon>
        <taxon>Pseudomonadota</taxon>
        <taxon>Alphaproteobacteria</taxon>
        <taxon>Rhodobacterales</taxon>
        <taxon>Roseobacteraceae</taxon>
        <taxon>Celeribacter</taxon>
    </lineage>
</organism>
<gene>
    <name evidence="1" type="ORF">IMCC12053_1882</name>
</gene>
<protein>
    <submittedName>
        <fullName evidence="1">Uncharacterized protein</fullName>
    </submittedName>
</protein>
<evidence type="ECO:0000313" key="2">
    <source>
        <dbReference type="Proteomes" id="UP000064920"/>
    </source>
</evidence>
<dbReference type="KEGG" id="cmar:IMCC12053_1882"/>
<name>A0A0N7HIP9_9RHOB</name>
<sequence>MRKTLKVAQYQGRDIGYQSRKRALILNSTRPLIMVGRMTYIHHITRTGLATALLVLLPSLASAACFATYKAKQEDPLRLHFGVAQVPDGACTKAGAAQVLAPRLANDGWILLTIDAMVDETELEALKDSAGAFFLKYK</sequence>
<accession>A0A0N7HIP9</accession>
<reference evidence="2" key="1">
    <citation type="submission" date="2015-05" db="EMBL/GenBank/DDBJ databases">
        <authorList>
            <person name="Oh H.-M."/>
            <person name="Yang J.-A."/>
            <person name="Cho J.-C."/>
            <person name="Kang I."/>
        </authorList>
    </citation>
    <scope>NUCLEOTIDE SEQUENCE [LARGE SCALE GENOMIC DNA]</scope>
    <source>
        <strain evidence="2">IMCC 12053</strain>
    </source>
</reference>
<dbReference type="AlphaFoldDB" id="A0A0N7HIP9"/>
<keyword evidence="2" id="KW-1185">Reference proteome</keyword>
<dbReference type="EMBL" id="CP012023">
    <property type="protein sequence ID" value="ALI55829.1"/>
    <property type="molecule type" value="Genomic_DNA"/>
</dbReference>
<proteinExistence type="predicted"/>